<gene>
    <name evidence="2" type="ORF">I302_04590</name>
    <name evidence="3" type="ORF">I302_101217</name>
</gene>
<evidence type="ECO:0000313" key="4">
    <source>
        <dbReference type="Proteomes" id="UP000092730"/>
    </source>
</evidence>
<feature type="transmembrane region" description="Helical" evidence="1">
    <location>
        <begin position="97"/>
        <end position="120"/>
    </location>
</feature>
<dbReference type="EMBL" id="CP144541">
    <property type="protein sequence ID" value="WVW79251.1"/>
    <property type="molecule type" value="Genomic_DNA"/>
</dbReference>
<dbReference type="KEGG" id="kbi:30208989"/>
<dbReference type="GeneID" id="30208989"/>
<feature type="transmembrane region" description="Helical" evidence="1">
    <location>
        <begin position="65"/>
        <end position="91"/>
    </location>
</feature>
<reference evidence="3" key="4">
    <citation type="submission" date="2024-02" db="EMBL/GenBank/DDBJ databases">
        <title>Comparative genomics of Cryptococcus and Kwoniella reveals pathogenesis evolution and contrasting modes of karyotype evolution via chromosome fusion or intercentromeric recombination.</title>
        <authorList>
            <person name="Coelho M.A."/>
            <person name="David-Palma M."/>
            <person name="Shea T."/>
            <person name="Bowers K."/>
            <person name="McGinley-Smith S."/>
            <person name="Mohammad A.W."/>
            <person name="Gnirke A."/>
            <person name="Yurkov A.M."/>
            <person name="Nowrousian M."/>
            <person name="Sun S."/>
            <person name="Cuomo C.A."/>
            <person name="Heitman J."/>
        </authorList>
    </citation>
    <scope>NUCLEOTIDE SEQUENCE</scope>
    <source>
        <strain evidence="3">CBS 10118</strain>
    </source>
</reference>
<reference evidence="2" key="3">
    <citation type="submission" date="2014-01" db="EMBL/GenBank/DDBJ databases">
        <title>Evolution of pathogenesis and genome organization in the Tremellales.</title>
        <authorList>
            <person name="Cuomo C."/>
            <person name="Litvintseva A."/>
            <person name="Heitman J."/>
            <person name="Chen Y."/>
            <person name="Sun S."/>
            <person name="Springer D."/>
            <person name="Dromer F."/>
            <person name="Young S."/>
            <person name="Zeng Q."/>
            <person name="Chapman S."/>
            <person name="Gujja S."/>
            <person name="Saif S."/>
            <person name="Birren B."/>
        </authorList>
    </citation>
    <scope>NUCLEOTIDE SEQUENCE</scope>
    <source>
        <strain evidence="2">CBS 10118</strain>
    </source>
</reference>
<keyword evidence="1" id="KW-0812">Transmembrane</keyword>
<keyword evidence="1" id="KW-0472">Membrane</keyword>
<dbReference type="EMBL" id="KI894020">
    <property type="protein sequence ID" value="OCF26900.1"/>
    <property type="molecule type" value="Genomic_DNA"/>
</dbReference>
<dbReference type="VEuPathDB" id="FungiDB:I302_04590"/>
<organism evidence="2">
    <name type="scientific">Kwoniella bestiolae CBS 10118</name>
    <dbReference type="NCBI Taxonomy" id="1296100"/>
    <lineage>
        <taxon>Eukaryota</taxon>
        <taxon>Fungi</taxon>
        <taxon>Dikarya</taxon>
        <taxon>Basidiomycota</taxon>
        <taxon>Agaricomycotina</taxon>
        <taxon>Tremellomycetes</taxon>
        <taxon>Tremellales</taxon>
        <taxon>Cryptococcaceae</taxon>
        <taxon>Kwoniella</taxon>
    </lineage>
</organism>
<proteinExistence type="predicted"/>
<reference evidence="3" key="2">
    <citation type="submission" date="2013-07" db="EMBL/GenBank/DDBJ databases">
        <authorList>
            <consortium name="The Broad Institute Genome Sequencing Platform"/>
            <person name="Cuomo C."/>
            <person name="Litvintseva A."/>
            <person name="Chen Y."/>
            <person name="Heitman J."/>
            <person name="Sun S."/>
            <person name="Springer D."/>
            <person name="Dromer F."/>
            <person name="Young S.K."/>
            <person name="Zeng Q."/>
            <person name="Gargeya S."/>
            <person name="Fitzgerald M."/>
            <person name="Abouelleil A."/>
            <person name="Alvarado L."/>
            <person name="Berlin A.M."/>
            <person name="Chapman S.B."/>
            <person name="Dewar J."/>
            <person name="Goldberg J."/>
            <person name="Griggs A."/>
            <person name="Gujja S."/>
            <person name="Hansen M."/>
            <person name="Howarth C."/>
            <person name="Imamovic A."/>
            <person name="Larimer J."/>
            <person name="McCowan C."/>
            <person name="Murphy C."/>
            <person name="Pearson M."/>
            <person name="Priest M."/>
            <person name="Roberts A."/>
            <person name="Saif S."/>
            <person name="Shea T."/>
            <person name="Sykes S."/>
            <person name="Wortman J."/>
            <person name="Nusbaum C."/>
            <person name="Birren B."/>
        </authorList>
    </citation>
    <scope>NUCLEOTIDE SEQUENCE</scope>
    <source>
        <strain evidence="3">CBS 10118</strain>
    </source>
</reference>
<name>A0A1B9G7D2_9TREE</name>
<evidence type="ECO:0000256" key="1">
    <source>
        <dbReference type="SAM" id="Phobius"/>
    </source>
</evidence>
<sequence>MTATIIVPRADHDILDTNADATCLPHDVRSPSTPPLVDSTLIVEPTEDKRPLLAHKDPMKNVGKVAFFGITRLVIAAPALVATPLLGALGFTALGPAAGVAAVYGVVQGTAALGAGANLFHDKVAQKKE</sequence>
<keyword evidence="4" id="KW-1185">Reference proteome</keyword>
<keyword evidence="1" id="KW-1133">Transmembrane helix</keyword>
<evidence type="ECO:0000313" key="2">
    <source>
        <dbReference type="EMBL" id="OCF26900.1"/>
    </source>
</evidence>
<evidence type="ECO:0000313" key="3">
    <source>
        <dbReference type="EMBL" id="WVW79251.1"/>
    </source>
</evidence>
<dbReference type="Proteomes" id="UP000092730">
    <property type="component" value="Chromosome 1"/>
</dbReference>
<dbReference type="RefSeq" id="XP_019047970.1">
    <property type="nucleotide sequence ID" value="XM_019191222.1"/>
</dbReference>
<dbReference type="AlphaFoldDB" id="A0A1B9G7D2"/>
<protein>
    <submittedName>
        <fullName evidence="2">Uncharacterized protein</fullName>
    </submittedName>
</protein>
<accession>A0A1B9G7D2</accession>
<reference evidence="2" key="1">
    <citation type="submission" date="2013-07" db="EMBL/GenBank/DDBJ databases">
        <title>The Genome Sequence of Cryptococcus bestiolae CBS10118.</title>
        <authorList>
            <consortium name="The Broad Institute Genome Sequencing Platform"/>
            <person name="Cuomo C."/>
            <person name="Litvintseva A."/>
            <person name="Chen Y."/>
            <person name="Heitman J."/>
            <person name="Sun S."/>
            <person name="Springer D."/>
            <person name="Dromer F."/>
            <person name="Young S.K."/>
            <person name="Zeng Q."/>
            <person name="Gargeya S."/>
            <person name="Fitzgerald M."/>
            <person name="Abouelleil A."/>
            <person name="Alvarado L."/>
            <person name="Berlin A.M."/>
            <person name="Chapman S.B."/>
            <person name="Dewar J."/>
            <person name="Goldberg J."/>
            <person name="Griggs A."/>
            <person name="Gujja S."/>
            <person name="Hansen M."/>
            <person name="Howarth C."/>
            <person name="Imamovic A."/>
            <person name="Larimer J."/>
            <person name="McCowan C."/>
            <person name="Murphy C."/>
            <person name="Pearson M."/>
            <person name="Priest M."/>
            <person name="Roberts A."/>
            <person name="Saif S."/>
            <person name="Shea T."/>
            <person name="Sykes S."/>
            <person name="Wortman J."/>
            <person name="Nusbaum C."/>
            <person name="Birren B."/>
        </authorList>
    </citation>
    <scope>NUCLEOTIDE SEQUENCE [LARGE SCALE GENOMIC DNA]</scope>
    <source>
        <strain evidence="2">CBS 10118</strain>
    </source>
</reference>